<dbReference type="InterPro" id="IPR025557">
    <property type="entry name" value="DUF4282"/>
</dbReference>
<reference evidence="3" key="1">
    <citation type="journal article" date="2019" name="Int. J. Syst. Evol. Microbiol.">
        <title>The Global Catalogue of Microorganisms (GCM) 10K type strain sequencing project: providing services to taxonomists for standard genome sequencing and annotation.</title>
        <authorList>
            <consortium name="The Broad Institute Genomics Platform"/>
            <consortium name="The Broad Institute Genome Sequencing Center for Infectious Disease"/>
            <person name="Wu L."/>
            <person name="Ma J."/>
        </authorList>
    </citation>
    <scope>NUCLEOTIDE SEQUENCE [LARGE SCALE GENOMIC DNA]</scope>
    <source>
        <strain evidence="3">CCUG 53252</strain>
    </source>
</reference>
<evidence type="ECO:0000256" key="1">
    <source>
        <dbReference type="SAM" id="Phobius"/>
    </source>
</evidence>
<evidence type="ECO:0000313" key="2">
    <source>
        <dbReference type="EMBL" id="MFC3849938.1"/>
    </source>
</evidence>
<protein>
    <submittedName>
        <fullName evidence="2">DUF4282 domain-containing protein</fullName>
    </submittedName>
</protein>
<feature type="transmembrane region" description="Helical" evidence="1">
    <location>
        <begin position="36"/>
        <end position="58"/>
    </location>
</feature>
<keyword evidence="1" id="KW-1133">Transmembrane helix</keyword>
<keyword evidence="1" id="KW-0472">Membrane</keyword>
<keyword evidence="1" id="KW-0812">Transmembrane</keyword>
<dbReference type="RefSeq" id="WP_290289182.1">
    <property type="nucleotide sequence ID" value="NZ_CP047211.1"/>
</dbReference>
<proteinExistence type="predicted"/>
<sequence length="113" mass="12063">MPDPNAARPSRRPPGFFASLFDFSFTTYATPVLVRVVYPVMAVLVAIAGIIWLIAAFLQAFGAGAVAGLAFTVIGLPIFVLAMVLQLAILRLFLEAGLALTSAAKSLRNLEQR</sequence>
<dbReference type="Pfam" id="PF14110">
    <property type="entry name" value="DUF4282"/>
    <property type="match status" value="1"/>
</dbReference>
<dbReference type="EMBL" id="JBHRZN010000002">
    <property type="protein sequence ID" value="MFC3849938.1"/>
    <property type="molecule type" value="Genomic_DNA"/>
</dbReference>
<gene>
    <name evidence="2" type="ORF">ACFORJ_07140</name>
</gene>
<evidence type="ECO:0000313" key="3">
    <source>
        <dbReference type="Proteomes" id="UP001595751"/>
    </source>
</evidence>
<dbReference type="Proteomes" id="UP001595751">
    <property type="component" value="Unassembled WGS sequence"/>
</dbReference>
<comment type="caution">
    <text evidence="2">The sequence shown here is derived from an EMBL/GenBank/DDBJ whole genome shotgun (WGS) entry which is preliminary data.</text>
</comment>
<keyword evidence="3" id="KW-1185">Reference proteome</keyword>
<organism evidence="2 3">
    <name type="scientific">Corynebacterium hansenii</name>
    <dbReference type="NCBI Taxonomy" id="394964"/>
    <lineage>
        <taxon>Bacteria</taxon>
        <taxon>Bacillati</taxon>
        <taxon>Actinomycetota</taxon>
        <taxon>Actinomycetes</taxon>
        <taxon>Mycobacteriales</taxon>
        <taxon>Corynebacteriaceae</taxon>
        <taxon>Corynebacterium</taxon>
    </lineage>
</organism>
<name>A0ABV7ZN40_9CORY</name>
<accession>A0ABV7ZN40</accession>
<feature type="transmembrane region" description="Helical" evidence="1">
    <location>
        <begin position="65"/>
        <end position="89"/>
    </location>
</feature>